<gene>
    <name evidence="1" type="ORF">BABINDRAFT_150270</name>
</gene>
<dbReference type="EMBL" id="KV454433">
    <property type="protein sequence ID" value="ODQ79260.1"/>
    <property type="molecule type" value="Genomic_DNA"/>
</dbReference>
<dbReference type="RefSeq" id="XP_018984588.1">
    <property type="nucleotide sequence ID" value="XM_019127226.1"/>
</dbReference>
<protein>
    <submittedName>
        <fullName evidence="1">Uncharacterized protein</fullName>
    </submittedName>
</protein>
<organism evidence="1 2">
    <name type="scientific">Babjeviella inositovora NRRL Y-12698</name>
    <dbReference type="NCBI Taxonomy" id="984486"/>
    <lineage>
        <taxon>Eukaryota</taxon>
        <taxon>Fungi</taxon>
        <taxon>Dikarya</taxon>
        <taxon>Ascomycota</taxon>
        <taxon>Saccharomycotina</taxon>
        <taxon>Pichiomycetes</taxon>
        <taxon>Serinales incertae sedis</taxon>
        <taxon>Babjeviella</taxon>
    </lineage>
</organism>
<reference evidence="2" key="1">
    <citation type="submission" date="2016-05" db="EMBL/GenBank/DDBJ databases">
        <title>Comparative genomics of biotechnologically important yeasts.</title>
        <authorList>
            <consortium name="DOE Joint Genome Institute"/>
            <person name="Riley R."/>
            <person name="Haridas S."/>
            <person name="Wolfe K.H."/>
            <person name="Lopes M.R."/>
            <person name="Hittinger C.T."/>
            <person name="Goker M."/>
            <person name="Salamov A."/>
            <person name="Wisecaver J."/>
            <person name="Long T.M."/>
            <person name="Aerts A.L."/>
            <person name="Barry K."/>
            <person name="Choi C."/>
            <person name="Clum A."/>
            <person name="Coughlan A.Y."/>
            <person name="Deshpande S."/>
            <person name="Douglass A.P."/>
            <person name="Hanson S.J."/>
            <person name="Klenk H.-P."/>
            <person name="Labutti K."/>
            <person name="Lapidus A."/>
            <person name="Lindquist E."/>
            <person name="Lipzen A."/>
            <person name="Meier-Kolthoff J.P."/>
            <person name="Ohm R.A."/>
            <person name="Otillar R.P."/>
            <person name="Pangilinan J."/>
            <person name="Peng Y."/>
            <person name="Rokas A."/>
            <person name="Rosa C.A."/>
            <person name="Scheuner C."/>
            <person name="Sibirny A.A."/>
            <person name="Slot J.C."/>
            <person name="Stielow J.B."/>
            <person name="Sun H."/>
            <person name="Kurtzman C.P."/>
            <person name="Blackwell M."/>
            <person name="Grigoriev I.V."/>
            <person name="Jeffries T.W."/>
        </authorList>
    </citation>
    <scope>NUCLEOTIDE SEQUENCE [LARGE SCALE GENOMIC DNA]</scope>
    <source>
        <strain evidence="2">NRRL Y-12698</strain>
    </source>
</reference>
<dbReference type="GeneID" id="30145079"/>
<evidence type="ECO:0000313" key="2">
    <source>
        <dbReference type="Proteomes" id="UP000094336"/>
    </source>
</evidence>
<accession>A0A1E3QNP2</accession>
<dbReference type="AlphaFoldDB" id="A0A1E3QNP2"/>
<evidence type="ECO:0000313" key="1">
    <source>
        <dbReference type="EMBL" id="ODQ79260.1"/>
    </source>
</evidence>
<name>A0A1E3QNP2_9ASCO</name>
<proteinExistence type="predicted"/>
<keyword evidence="2" id="KW-1185">Reference proteome</keyword>
<sequence>MHVTVFLKNAVLGTALDMADTVQEIRNSPSWHSGFDSFRHAFVNIASWVGWKGKSFPVERSVGPLYVAAPSRGPYGNLWLSRYDVVVC</sequence>
<dbReference type="Proteomes" id="UP000094336">
    <property type="component" value="Unassembled WGS sequence"/>
</dbReference>